<feature type="region of interest" description="Disordered" evidence="1">
    <location>
        <begin position="60"/>
        <end position="86"/>
    </location>
</feature>
<reference evidence="2" key="1">
    <citation type="journal article" date="2022" name="bioRxiv">
        <title>Sequencing and chromosome-scale assembly of the giantPleurodeles waltlgenome.</title>
        <authorList>
            <person name="Brown T."/>
            <person name="Elewa A."/>
            <person name="Iarovenko S."/>
            <person name="Subramanian E."/>
            <person name="Araus A.J."/>
            <person name="Petzold A."/>
            <person name="Susuki M."/>
            <person name="Suzuki K.-i.T."/>
            <person name="Hayashi T."/>
            <person name="Toyoda A."/>
            <person name="Oliveira C."/>
            <person name="Osipova E."/>
            <person name="Leigh N.D."/>
            <person name="Simon A."/>
            <person name="Yun M.H."/>
        </authorList>
    </citation>
    <scope>NUCLEOTIDE SEQUENCE</scope>
    <source>
        <strain evidence="2">20211129_DDA</strain>
        <tissue evidence="2">Liver</tissue>
    </source>
</reference>
<protein>
    <submittedName>
        <fullName evidence="2">Uncharacterized protein</fullName>
    </submittedName>
</protein>
<evidence type="ECO:0000256" key="1">
    <source>
        <dbReference type="SAM" id="MobiDB-lite"/>
    </source>
</evidence>
<dbReference type="Proteomes" id="UP001066276">
    <property type="component" value="Chromosome 3_1"/>
</dbReference>
<accession>A0AAV7UH39</accession>
<organism evidence="2 3">
    <name type="scientific">Pleurodeles waltl</name>
    <name type="common">Iberian ribbed newt</name>
    <dbReference type="NCBI Taxonomy" id="8319"/>
    <lineage>
        <taxon>Eukaryota</taxon>
        <taxon>Metazoa</taxon>
        <taxon>Chordata</taxon>
        <taxon>Craniata</taxon>
        <taxon>Vertebrata</taxon>
        <taxon>Euteleostomi</taxon>
        <taxon>Amphibia</taxon>
        <taxon>Batrachia</taxon>
        <taxon>Caudata</taxon>
        <taxon>Salamandroidea</taxon>
        <taxon>Salamandridae</taxon>
        <taxon>Pleurodelinae</taxon>
        <taxon>Pleurodeles</taxon>
    </lineage>
</organism>
<sequence length="139" mass="15010">MTAGPAPDAVRMNASRKRKRGRKTIEALVREAEHCHKVIRRIGELIGAWSPFGKVEMAPKNIRNAGDKRERARQTRTAKDGSEGGLAGIRSVLGATKLSSKVGGGTVKDVSSTSRVAQLDHNAKGRTQPDIINFLTIGR</sequence>
<feature type="region of interest" description="Disordered" evidence="1">
    <location>
        <begin position="1"/>
        <end position="22"/>
    </location>
</feature>
<comment type="caution">
    <text evidence="2">The sequence shown here is derived from an EMBL/GenBank/DDBJ whole genome shotgun (WGS) entry which is preliminary data.</text>
</comment>
<feature type="compositionally biased region" description="Basic and acidic residues" evidence="1">
    <location>
        <begin position="65"/>
        <end position="82"/>
    </location>
</feature>
<keyword evidence="3" id="KW-1185">Reference proteome</keyword>
<gene>
    <name evidence="2" type="ORF">NDU88_004554</name>
</gene>
<evidence type="ECO:0000313" key="2">
    <source>
        <dbReference type="EMBL" id="KAJ1187784.1"/>
    </source>
</evidence>
<evidence type="ECO:0000313" key="3">
    <source>
        <dbReference type="Proteomes" id="UP001066276"/>
    </source>
</evidence>
<dbReference type="EMBL" id="JANPWB010000005">
    <property type="protein sequence ID" value="KAJ1187784.1"/>
    <property type="molecule type" value="Genomic_DNA"/>
</dbReference>
<dbReference type="AlphaFoldDB" id="A0AAV7UH39"/>
<proteinExistence type="predicted"/>
<name>A0AAV7UH39_PLEWA</name>